<dbReference type="AlphaFoldDB" id="A0A0C9UY30"/>
<protein>
    <submittedName>
        <fullName evidence="1">Unplaced genomic scaffold SPHSTscaffold_74, whole genome shotgun sequence</fullName>
    </submittedName>
</protein>
<feature type="non-terminal residue" evidence="1">
    <location>
        <position position="1"/>
    </location>
</feature>
<dbReference type="Proteomes" id="UP000054279">
    <property type="component" value="Unassembled WGS sequence"/>
</dbReference>
<keyword evidence="2" id="KW-1185">Reference proteome</keyword>
<evidence type="ECO:0000313" key="1">
    <source>
        <dbReference type="EMBL" id="KIJ39799.1"/>
    </source>
</evidence>
<proteinExistence type="predicted"/>
<dbReference type="OrthoDB" id="3224221at2759"/>
<gene>
    <name evidence="1" type="ORF">M422DRAFT_174658</name>
</gene>
<organism evidence="1 2">
    <name type="scientific">Sphaerobolus stellatus (strain SS14)</name>
    <dbReference type="NCBI Taxonomy" id="990650"/>
    <lineage>
        <taxon>Eukaryota</taxon>
        <taxon>Fungi</taxon>
        <taxon>Dikarya</taxon>
        <taxon>Basidiomycota</taxon>
        <taxon>Agaricomycotina</taxon>
        <taxon>Agaricomycetes</taxon>
        <taxon>Phallomycetidae</taxon>
        <taxon>Geastrales</taxon>
        <taxon>Sphaerobolaceae</taxon>
        <taxon>Sphaerobolus</taxon>
    </lineage>
</organism>
<dbReference type="EMBL" id="KN837149">
    <property type="protein sequence ID" value="KIJ39799.1"/>
    <property type="molecule type" value="Genomic_DNA"/>
</dbReference>
<dbReference type="HOGENOM" id="CLU_134562_0_0_1"/>
<reference evidence="1 2" key="1">
    <citation type="submission" date="2014-06" db="EMBL/GenBank/DDBJ databases">
        <title>Evolutionary Origins and Diversification of the Mycorrhizal Mutualists.</title>
        <authorList>
            <consortium name="DOE Joint Genome Institute"/>
            <consortium name="Mycorrhizal Genomics Consortium"/>
            <person name="Kohler A."/>
            <person name="Kuo A."/>
            <person name="Nagy L.G."/>
            <person name="Floudas D."/>
            <person name="Copeland A."/>
            <person name="Barry K.W."/>
            <person name="Cichocki N."/>
            <person name="Veneault-Fourrey C."/>
            <person name="LaButti K."/>
            <person name="Lindquist E.A."/>
            <person name="Lipzen A."/>
            <person name="Lundell T."/>
            <person name="Morin E."/>
            <person name="Murat C."/>
            <person name="Riley R."/>
            <person name="Ohm R."/>
            <person name="Sun H."/>
            <person name="Tunlid A."/>
            <person name="Henrissat B."/>
            <person name="Grigoriev I.V."/>
            <person name="Hibbett D.S."/>
            <person name="Martin F."/>
        </authorList>
    </citation>
    <scope>NUCLEOTIDE SEQUENCE [LARGE SCALE GENOMIC DNA]</scope>
    <source>
        <strain evidence="1 2">SS14</strain>
    </source>
</reference>
<accession>A0A0C9UY30</accession>
<evidence type="ECO:0000313" key="2">
    <source>
        <dbReference type="Proteomes" id="UP000054279"/>
    </source>
</evidence>
<name>A0A0C9UY30_SPHS4</name>
<sequence>RHHEGILMLLGVDGMSSDESGAEDETNERHLNIRKKIWRAMETTNMLRDLDAIHLKHRRNGIGGRITPGNWPIPRREALEKAYKGPAVRDLTGNTCQVSKRPAVPGLPVNTYHSEWLMSLSDEGREALETIDELYDFTIPKDLRK</sequence>